<evidence type="ECO:0008006" key="4">
    <source>
        <dbReference type="Google" id="ProtNLM"/>
    </source>
</evidence>
<evidence type="ECO:0000313" key="3">
    <source>
        <dbReference type="Proteomes" id="UP001284537"/>
    </source>
</evidence>
<accession>A0ABU4UCX9</accession>
<dbReference type="RefSeq" id="WP_319960889.1">
    <property type="nucleotide sequence ID" value="NZ_JAXARY010000004.1"/>
</dbReference>
<sequence length="261" mass="29328">MNTLFFRRLLAVLALLALGANTASAELISRRGGTMIYDSDTNLTWLADANLLRKQLAQDPDLVGKIIQSVGTVYTNWGDIEVKYDDFIDQDYPYLRDGKVTLIGARAWASYLDYGGFDDWRLPEDGSGCTGYYCYFYSEMGSLLYEGLLGRPGVPIDKAHGPNYGLFENIQIGTYWLGNDDRTSARISSYSMYTYSNFQSTTLYRDGFNNGSWYIYGHAWAVRQGDVGELPAVPLPGSAWLFLTGLLPALQRCRRLDASRR</sequence>
<keyword evidence="3" id="KW-1185">Reference proteome</keyword>
<keyword evidence="1" id="KW-0732">Signal</keyword>
<organism evidence="2 3">
    <name type="scientific">Methylomonas defluvii</name>
    <dbReference type="NCBI Taxonomy" id="3045149"/>
    <lineage>
        <taxon>Bacteria</taxon>
        <taxon>Pseudomonadati</taxon>
        <taxon>Pseudomonadota</taxon>
        <taxon>Gammaproteobacteria</taxon>
        <taxon>Methylococcales</taxon>
        <taxon>Methylococcaceae</taxon>
        <taxon>Methylomonas</taxon>
    </lineage>
</organism>
<comment type="caution">
    <text evidence="2">The sequence shown here is derived from an EMBL/GenBank/DDBJ whole genome shotgun (WGS) entry which is preliminary data.</text>
</comment>
<protein>
    <recommendedName>
        <fullName evidence="4">DUF1566 domain-containing protein</fullName>
    </recommendedName>
</protein>
<name>A0ABU4UCX9_9GAMM</name>
<evidence type="ECO:0000256" key="1">
    <source>
        <dbReference type="SAM" id="SignalP"/>
    </source>
</evidence>
<proteinExistence type="predicted"/>
<dbReference type="EMBL" id="JAXARY010000004">
    <property type="protein sequence ID" value="MDX8126792.1"/>
    <property type="molecule type" value="Genomic_DNA"/>
</dbReference>
<evidence type="ECO:0000313" key="2">
    <source>
        <dbReference type="EMBL" id="MDX8126792.1"/>
    </source>
</evidence>
<reference evidence="2 3" key="1">
    <citation type="submission" date="2023-11" db="EMBL/GenBank/DDBJ databases">
        <authorList>
            <person name="Ouyang M.-Y."/>
        </authorList>
    </citation>
    <scope>NUCLEOTIDE SEQUENCE [LARGE SCALE GENOMIC DNA]</scope>
    <source>
        <strain evidence="2 3">OY6</strain>
    </source>
</reference>
<feature type="chain" id="PRO_5046315565" description="DUF1566 domain-containing protein" evidence="1">
    <location>
        <begin position="26"/>
        <end position="261"/>
    </location>
</feature>
<gene>
    <name evidence="2" type="ORF">QLH52_05830</name>
</gene>
<feature type="signal peptide" evidence="1">
    <location>
        <begin position="1"/>
        <end position="25"/>
    </location>
</feature>
<dbReference type="Proteomes" id="UP001284537">
    <property type="component" value="Unassembled WGS sequence"/>
</dbReference>